<protein>
    <submittedName>
        <fullName evidence="1">Uncharacterized protein</fullName>
    </submittedName>
</protein>
<sequence length="111" mass="11958">MGSDSSVEWTGKYPEALVKEEVSALLLKFGPDTLINSLALLLGNLALKILIEEADSYQRNVSSTLVAGQEVPSILIELEVNSSQEVEEIKVGAIGFKFSAYMVRVNLPSGS</sequence>
<feature type="non-terminal residue" evidence="1">
    <location>
        <position position="111"/>
    </location>
</feature>
<organism evidence="1 2">
    <name type="scientific">Taxus chinensis</name>
    <name type="common">Chinese yew</name>
    <name type="synonym">Taxus wallichiana var. chinensis</name>
    <dbReference type="NCBI Taxonomy" id="29808"/>
    <lineage>
        <taxon>Eukaryota</taxon>
        <taxon>Viridiplantae</taxon>
        <taxon>Streptophyta</taxon>
        <taxon>Embryophyta</taxon>
        <taxon>Tracheophyta</taxon>
        <taxon>Spermatophyta</taxon>
        <taxon>Pinopsida</taxon>
        <taxon>Pinidae</taxon>
        <taxon>Conifers II</taxon>
        <taxon>Cupressales</taxon>
        <taxon>Taxaceae</taxon>
        <taxon>Taxus</taxon>
    </lineage>
</organism>
<dbReference type="Proteomes" id="UP000824469">
    <property type="component" value="Unassembled WGS sequence"/>
</dbReference>
<dbReference type="EMBL" id="JAHRHJ020003813">
    <property type="protein sequence ID" value="KAH9287775.1"/>
    <property type="molecule type" value="Genomic_DNA"/>
</dbReference>
<comment type="caution">
    <text evidence="1">The sequence shown here is derived from an EMBL/GenBank/DDBJ whole genome shotgun (WGS) entry which is preliminary data.</text>
</comment>
<name>A0AA38BN14_TAXCH</name>
<reference evidence="1 2" key="1">
    <citation type="journal article" date="2021" name="Nat. Plants">
        <title>The Taxus genome provides insights into paclitaxel biosynthesis.</title>
        <authorList>
            <person name="Xiong X."/>
            <person name="Gou J."/>
            <person name="Liao Q."/>
            <person name="Li Y."/>
            <person name="Zhou Q."/>
            <person name="Bi G."/>
            <person name="Li C."/>
            <person name="Du R."/>
            <person name="Wang X."/>
            <person name="Sun T."/>
            <person name="Guo L."/>
            <person name="Liang H."/>
            <person name="Lu P."/>
            <person name="Wu Y."/>
            <person name="Zhang Z."/>
            <person name="Ro D.K."/>
            <person name="Shang Y."/>
            <person name="Huang S."/>
            <person name="Yan J."/>
        </authorList>
    </citation>
    <scope>NUCLEOTIDE SEQUENCE [LARGE SCALE GENOMIC DNA]</scope>
    <source>
        <strain evidence="1">Ta-2019</strain>
    </source>
</reference>
<dbReference type="AlphaFoldDB" id="A0AA38BN14"/>
<evidence type="ECO:0000313" key="1">
    <source>
        <dbReference type="EMBL" id="KAH9287775.1"/>
    </source>
</evidence>
<gene>
    <name evidence="1" type="ORF">KI387_031892</name>
</gene>
<evidence type="ECO:0000313" key="2">
    <source>
        <dbReference type="Proteomes" id="UP000824469"/>
    </source>
</evidence>
<keyword evidence="2" id="KW-1185">Reference proteome</keyword>
<accession>A0AA38BN14</accession>
<proteinExistence type="predicted"/>